<name>A0A4V3BDW4_9STAP</name>
<dbReference type="AlphaFoldDB" id="A0A4V3BDW4"/>
<feature type="domain" description="Mannosyl-glycoprotein endo-beta-N-acetylglucosamidase-like" evidence="3">
    <location>
        <begin position="292"/>
        <end position="446"/>
    </location>
</feature>
<dbReference type="Proteomes" id="UP000295328">
    <property type="component" value="Unassembled WGS sequence"/>
</dbReference>
<dbReference type="GO" id="GO:0004040">
    <property type="term" value="F:amidase activity"/>
    <property type="evidence" value="ECO:0007669"/>
    <property type="project" value="InterPro"/>
</dbReference>
<dbReference type="Pfam" id="PF01832">
    <property type="entry name" value="Glucosaminidase"/>
    <property type="match status" value="1"/>
</dbReference>
<evidence type="ECO:0000256" key="1">
    <source>
        <dbReference type="ARBA" id="ARBA00006088"/>
    </source>
</evidence>
<dbReference type="Gene3D" id="1.10.530.10">
    <property type="match status" value="1"/>
</dbReference>
<evidence type="ECO:0000259" key="3">
    <source>
        <dbReference type="SMART" id="SM00047"/>
    </source>
</evidence>
<sequence>MTYQKLVSCIMNPTNIRRSFMQYFKYILPFTLMSSLMLTTAAEASEKPLRVGHIKNMDTIIVTSKNAMTKKVAGDYAHYTLYINDKVIIANKPYYRVQTSEDINHAIGYVQEDELIIEPVKIVSKPAETIQLSASTKVYNIPDGTERQVIDRAQKNETLSIEQTLQVGQDTYHKITRSNGLTGWIKSVSSSPVQQSEQSADKSVNPTPEPVVKSTSVPGARIVNTRFNDAVTTQMKLSPKPQYSNGIKWSDASKQAVIEAMDPGRLAHDPVNRYQFLTLTEPQGLTVEQLNHLLKGKGILEGRGQAFKTASERYRINEIYLISHAFLETGEGTSKLATGQKVKGAGNKKYYNMFGIGAFDKNAAKYGAQYAANVGWDTPDKAIIGGAEFISSGYLKASQNTLYQMRWNPDAPGQTQYATDVLWATANARYLAQFYQQLGIEGTHYQFIQYQS</sequence>
<reference evidence="4 5" key="1">
    <citation type="submission" date="2019-01" db="EMBL/GenBank/DDBJ databases">
        <title>Draft genome sequences of the type strains of six Macrococcus species.</title>
        <authorList>
            <person name="Mazhar S."/>
            <person name="Altermann E."/>
            <person name="Hill C."/>
            <person name="Mcauliffe O."/>
        </authorList>
    </citation>
    <scope>NUCLEOTIDE SEQUENCE [LARGE SCALE GENOMIC DNA]</scope>
    <source>
        <strain evidence="4 5">CCM4809</strain>
    </source>
</reference>
<gene>
    <name evidence="4" type="ORF">ERX37_08705</name>
</gene>
<dbReference type="OrthoDB" id="9816557at2"/>
<comment type="caution">
    <text evidence="4">The sequence shown here is derived from an EMBL/GenBank/DDBJ whole genome shotgun (WGS) entry which is preliminary data.</text>
</comment>
<dbReference type="InterPro" id="IPR038200">
    <property type="entry name" value="GW_dom_sf"/>
</dbReference>
<accession>A0A4V3BDW4</accession>
<dbReference type="EMBL" id="SCWE01000003">
    <property type="protein sequence ID" value="TDM01564.1"/>
    <property type="molecule type" value="Genomic_DNA"/>
</dbReference>
<evidence type="ECO:0000313" key="4">
    <source>
        <dbReference type="EMBL" id="TDM01564.1"/>
    </source>
</evidence>
<comment type="similarity">
    <text evidence="1">In the N-terminal section; belongs to the N-acetylmuramoyl-L-alanine amidase 2 family.</text>
</comment>
<evidence type="ECO:0000256" key="2">
    <source>
        <dbReference type="SAM" id="MobiDB-lite"/>
    </source>
</evidence>
<dbReference type="SMART" id="SM00047">
    <property type="entry name" value="LYZ2"/>
    <property type="match status" value="1"/>
</dbReference>
<feature type="region of interest" description="Disordered" evidence="2">
    <location>
        <begin position="188"/>
        <end position="215"/>
    </location>
</feature>
<dbReference type="InterPro" id="IPR002901">
    <property type="entry name" value="MGlyc_endo_b_GlcNAc-like_dom"/>
</dbReference>
<dbReference type="Gene3D" id="2.30.30.170">
    <property type="match status" value="2"/>
</dbReference>
<organism evidence="4 5">
    <name type="scientific">Macrococcus hajekii</name>
    <dbReference type="NCBI Taxonomy" id="198482"/>
    <lineage>
        <taxon>Bacteria</taxon>
        <taxon>Bacillati</taxon>
        <taxon>Bacillota</taxon>
        <taxon>Bacilli</taxon>
        <taxon>Bacillales</taxon>
        <taxon>Staphylococcaceae</taxon>
        <taxon>Macrococcus</taxon>
    </lineage>
</organism>
<protein>
    <recommendedName>
        <fullName evidence="3">Mannosyl-glycoprotein endo-beta-N-acetylglucosamidase-like domain-containing protein</fullName>
    </recommendedName>
</protein>
<feature type="compositionally biased region" description="Low complexity" evidence="2">
    <location>
        <begin position="188"/>
        <end position="198"/>
    </location>
</feature>
<evidence type="ECO:0000313" key="5">
    <source>
        <dbReference type="Proteomes" id="UP000295328"/>
    </source>
</evidence>
<keyword evidence="5" id="KW-1185">Reference proteome</keyword>
<proteinExistence type="inferred from homology"/>